<gene>
    <name evidence="8" type="ORF">GSI_14579</name>
</gene>
<feature type="compositionally biased region" description="Low complexity" evidence="5">
    <location>
        <begin position="200"/>
        <end position="211"/>
    </location>
</feature>
<name>A0A2G8RP32_9APHY</name>
<feature type="region of interest" description="Disordered" evidence="5">
    <location>
        <begin position="1"/>
        <end position="76"/>
    </location>
</feature>
<dbReference type="STRING" id="1077348.A0A2G8RP32"/>
<organism evidence="8 9">
    <name type="scientific">Ganoderma sinense ZZ0214-1</name>
    <dbReference type="NCBI Taxonomy" id="1077348"/>
    <lineage>
        <taxon>Eukaryota</taxon>
        <taxon>Fungi</taxon>
        <taxon>Dikarya</taxon>
        <taxon>Basidiomycota</taxon>
        <taxon>Agaricomycotina</taxon>
        <taxon>Agaricomycetes</taxon>
        <taxon>Polyporales</taxon>
        <taxon>Polyporaceae</taxon>
        <taxon>Ganoderma</taxon>
    </lineage>
</organism>
<dbReference type="InterPro" id="IPR052263">
    <property type="entry name" value="GPI_Anchor_Biosynth"/>
</dbReference>
<dbReference type="GO" id="GO:0006506">
    <property type="term" value="P:GPI anchor biosynthetic process"/>
    <property type="evidence" value="ECO:0007669"/>
    <property type="project" value="TreeGrafter"/>
</dbReference>
<dbReference type="OrthoDB" id="690928at2759"/>
<dbReference type="InterPro" id="IPR013717">
    <property type="entry name" value="PIG-P"/>
</dbReference>
<sequence length="355" mass="37488">MHPPSEPPPADRAAAHSVTAPEPGLDGDAPSRLSSSPAGTHDWSRSSTQPLIPIAMRVQTRSNASPEPASASDSDSGSDAFYGLHTEVDAPTSPTAPLAPFPPLPPPAARSRAPEFYGFVAATGTYLVFALYLLWAFLPDAAILVLGVSWYPNREWSLLIPAYGMVLVLLTYFTYFALALAGTPPLADMRTITDSKAHLPASPSDADAAPDVDFNGDGHGHGHGGDTNSNAGSDSVIALASNIHPADAPPTPEPRSSSRSGNGAHARTQSLLALTSTSTPPPPQNSIRRPQPHLKPEPEFNASTPKSKPTPKASNPYLAHARPDAIPELYDIPLGMVNRVVYGPRRARTRPRTQP</sequence>
<comment type="subcellular location">
    <subcellularLocation>
        <location evidence="1">Membrane</location>
        <topology evidence="1">Multi-pass membrane protein</topology>
    </subcellularLocation>
</comment>
<dbReference type="Proteomes" id="UP000230002">
    <property type="component" value="Unassembled WGS sequence"/>
</dbReference>
<keyword evidence="3 6" id="KW-1133">Transmembrane helix</keyword>
<comment type="caution">
    <text evidence="8">The sequence shown here is derived from an EMBL/GenBank/DDBJ whole genome shotgun (WGS) entry which is preliminary data.</text>
</comment>
<dbReference type="GO" id="GO:0016020">
    <property type="term" value="C:membrane"/>
    <property type="evidence" value="ECO:0007669"/>
    <property type="project" value="UniProtKB-SubCell"/>
</dbReference>
<feature type="transmembrane region" description="Helical" evidence="6">
    <location>
        <begin position="158"/>
        <end position="181"/>
    </location>
</feature>
<keyword evidence="9" id="KW-1185">Reference proteome</keyword>
<proteinExistence type="predicted"/>
<feature type="domain" description="PIG-P" evidence="7">
    <location>
        <begin position="115"/>
        <end position="342"/>
    </location>
</feature>
<dbReference type="PANTHER" id="PTHR46346:SF1">
    <property type="entry name" value="PHOSPHATIDYLINOSITOL N-ACETYLGLUCOSAMINYLTRANSFERASE SUBUNIT P"/>
    <property type="match status" value="1"/>
</dbReference>
<protein>
    <recommendedName>
        <fullName evidence="7">PIG-P domain-containing protein</fullName>
    </recommendedName>
</protein>
<feature type="region of interest" description="Disordered" evidence="5">
    <location>
        <begin position="198"/>
        <end position="319"/>
    </location>
</feature>
<evidence type="ECO:0000256" key="4">
    <source>
        <dbReference type="ARBA" id="ARBA00023136"/>
    </source>
</evidence>
<dbReference type="Pfam" id="PF08510">
    <property type="entry name" value="PIG-P"/>
    <property type="match status" value="1"/>
</dbReference>
<dbReference type="AlphaFoldDB" id="A0A2G8RP32"/>
<evidence type="ECO:0000256" key="6">
    <source>
        <dbReference type="SAM" id="Phobius"/>
    </source>
</evidence>
<accession>A0A2G8RP32</accession>
<feature type="compositionally biased region" description="Pro residues" evidence="5">
    <location>
        <begin position="1"/>
        <end position="10"/>
    </location>
</feature>
<evidence type="ECO:0000259" key="7">
    <source>
        <dbReference type="Pfam" id="PF08510"/>
    </source>
</evidence>
<evidence type="ECO:0000256" key="1">
    <source>
        <dbReference type="ARBA" id="ARBA00004141"/>
    </source>
</evidence>
<dbReference type="GO" id="GO:0005783">
    <property type="term" value="C:endoplasmic reticulum"/>
    <property type="evidence" value="ECO:0007669"/>
    <property type="project" value="TreeGrafter"/>
</dbReference>
<reference evidence="8 9" key="1">
    <citation type="journal article" date="2015" name="Sci. Rep.">
        <title>Chromosome-level genome map provides insights into diverse defense mechanisms in the medicinal fungus Ganoderma sinense.</title>
        <authorList>
            <person name="Zhu Y."/>
            <person name="Xu J."/>
            <person name="Sun C."/>
            <person name="Zhou S."/>
            <person name="Xu H."/>
            <person name="Nelson D.R."/>
            <person name="Qian J."/>
            <person name="Song J."/>
            <person name="Luo H."/>
            <person name="Xiang L."/>
            <person name="Li Y."/>
            <person name="Xu Z."/>
            <person name="Ji A."/>
            <person name="Wang L."/>
            <person name="Lu S."/>
            <person name="Hayward A."/>
            <person name="Sun W."/>
            <person name="Li X."/>
            <person name="Schwartz D.C."/>
            <person name="Wang Y."/>
            <person name="Chen S."/>
        </authorList>
    </citation>
    <scope>NUCLEOTIDE SEQUENCE [LARGE SCALE GENOMIC DNA]</scope>
    <source>
        <strain evidence="8 9">ZZ0214-1</strain>
    </source>
</reference>
<feature type="compositionally biased region" description="Low complexity" evidence="5">
    <location>
        <begin position="62"/>
        <end position="76"/>
    </location>
</feature>
<keyword evidence="2 6" id="KW-0812">Transmembrane</keyword>
<keyword evidence="4 6" id="KW-0472">Membrane</keyword>
<dbReference type="EMBL" id="AYKW01000068">
    <property type="protein sequence ID" value="PIL23269.1"/>
    <property type="molecule type" value="Genomic_DNA"/>
</dbReference>
<feature type="transmembrane region" description="Helical" evidence="6">
    <location>
        <begin position="116"/>
        <end position="138"/>
    </location>
</feature>
<evidence type="ECO:0000313" key="8">
    <source>
        <dbReference type="EMBL" id="PIL23269.1"/>
    </source>
</evidence>
<evidence type="ECO:0000256" key="5">
    <source>
        <dbReference type="SAM" id="MobiDB-lite"/>
    </source>
</evidence>
<evidence type="ECO:0000256" key="2">
    <source>
        <dbReference type="ARBA" id="ARBA00022692"/>
    </source>
</evidence>
<evidence type="ECO:0000313" key="9">
    <source>
        <dbReference type="Proteomes" id="UP000230002"/>
    </source>
</evidence>
<dbReference type="PANTHER" id="PTHR46346">
    <property type="entry name" value="PHOSPHATIDYLINOSITOL N-ACETYLGLUCOSAMINYLTRANSFERASE SUBUNIT P"/>
    <property type="match status" value="1"/>
</dbReference>
<evidence type="ECO:0000256" key="3">
    <source>
        <dbReference type="ARBA" id="ARBA00022989"/>
    </source>
</evidence>